<dbReference type="NCBIfam" id="NF035944">
    <property type="entry name" value="PEPxxWA-CTERM"/>
    <property type="match status" value="1"/>
</dbReference>
<dbReference type="Pfam" id="PF07589">
    <property type="entry name" value="PEP-CTERM"/>
    <property type="match status" value="1"/>
</dbReference>
<keyword evidence="4" id="KW-1185">Reference proteome</keyword>
<gene>
    <name evidence="3" type="ORF">Q5H91_08790</name>
</gene>
<accession>A0ABT9EKE8</accession>
<sequence>MTRIFAITAAAAAIAAAAPAYATSFTVNTMNGGTTTSSNTYGNVLTYQAKTGAETLDVRATGWNVADGKVSAAKLVSYGAAGLGVTSTTDSGNYNTHTVDNLGGNDFILLQFSQTVNLVSATLNSYAVGSSYFDYFFSDADNDSTVKWGALNGAWNQALSLNGISEASLGKMFAGTLNVSSNGNAAQTYTIKGAGNLWMIGASQANPDWNTDGFKLAALTVNSVAAVPEPATWAMMLVGFGMVAATARYRRRDTKAAIA</sequence>
<feature type="domain" description="Ice-binding protein C-terminal" evidence="2">
    <location>
        <begin position="226"/>
        <end position="251"/>
    </location>
</feature>
<dbReference type="Proteomes" id="UP001230685">
    <property type="component" value="Unassembled WGS sequence"/>
</dbReference>
<feature type="chain" id="PRO_5046706114" evidence="1">
    <location>
        <begin position="23"/>
        <end position="259"/>
    </location>
</feature>
<protein>
    <submittedName>
        <fullName evidence="3">PEPxxWA-CTERM sorting domain-containing protein</fullName>
    </submittedName>
</protein>
<organism evidence="3 4">
    <name type="scientific">Sphingomonas aurea</name>
    <dbReference type="NCBI Taxonomy" id="3063994"/>
    <lineage>
        <taxon>Bacteria</taxon>
        <taxon>Pseudomonadati</taxon>
        <taxon>Pseudomonadota</taxon>
        <taxon>Alphaproteobacteria</taxon>
        <taxon>Sphingomonadales</taxon>
        <taxon>Sphingomonadaceae</taxon>
        <taxon>Sphingomonas</taxon>
    </lineage>
</organism>
<dbReference type="NCBIfam" id="TIGR02595">
    <property type="entry name" value="PEP_CTERM"/>
    <property type="match status" value="1"/>
</dbReference>
<evidence type="ECO:0000313" key="3">
    <source>
        <dbReference type="EMBL" id="MDP1027307.1"/>
    </source>
</evidence>
<keyword evidence="1" id="KW-0732">Signal</keyword>
<reference evidence="3 4" key="1">
    <citation type="submission" date="2023-07" db="EMBL/GenBank/DDBJ databases">
        <authorList>
            <person name="Kim M.K."/>
        </authorList>
    </citation>
    <scope>NUCLEOTIDE SEQUENCE [LARGE SCALE GENOMIC DNA]</scope>
    <source>
        <strain evidence="3 4">KR1UV-12</strain>
    </source>
</reference>
<dbReference type="InterPro" id="IPR013424">
    <property type="entry name" value="Ice-binding_C"/>
</dbReference>
<evidence type="ECO:0000313" key="4">
    <source>
        <dbReference type="Proteomes" id="UP001230685"/>
    </source>
</evidence>
<feature type="signal peptide" evidence="1">
    <location>
        <begin position="1"/>
        <end position="22"/>
    </location>
</feature>
<evidence type="ECO:0000259" key="2">
    <source>
        <dbReference type="Pfam" id="PF07589"/>
    </source>
</evidence>
<dbReference type="RefSeq" id="WP_305173016.1">
    <property type="nucleotide sequence ID" value="NZ_JAUUDS010000003.1"/>
</dbReference>
<evidence type="ECO:0000256" key="1">
    <source>
        <dbReference type="SAM" id="SignalP"/>
    </source>
</evidence>
<name>A0ABT9EKE8_9SPHN</name>
<dbReference type="EMBL" id="JAUUDS010000003">
    <property type="protein sequence ID" value="MDP1027307.1"/>
    <property type="molecule type" value="Genomic_DNA"/>
</dbReference>
<comment type="caution">
    <text evidence="3">The sequence shown here is derived from an EMBL/GenBank/DDBJ whole genome shotgun (WGS) entry which is preliminary data.</text>
</comment>
<proteinExistence type="predicted"/>